<protein>
    <submittedName>
        <fullName evidence="1">Uncharacterized protein</fullName>
    </submittedName>
</protein>
<gene>
    <name evidence="1" type="ORF">VP01_2174g1</name>
</gene>
<evidence type="ECO:0000313" key="1">
    <source>
        <dbReference type="EMBL" id="KNZ57374.1"/>
    </source>
</evidence>
<dbReference type="AlphaFoldDB" id="A0A0L6V9K3"/>
<dbReference type="OrthoDB" id="3269001at2759"/>
<name>A0A0L6V9K3_9BASI</name>
<evidence type="ECO:0000313" key="2">
    <source>
        <dbReference type="Proteomes" id="UP000037035"/>
    </source>
</evidence>
<dbReference type="VEuPathDB" id="FungiDB:VP01_2174g1"/>
<comment type="caution">
    <text evidence="1">The sequence shown here is derived from an EMBL/GenBank/DDBJ whole genome shotgun (WGS) entry which is preliminary data.</text>
</comment>
<reference evidence="1 2" key="1">
    <citation type="submission" date="2015-08" db="EMBL/GenBank/DDBJ databases">
        <title>Next Generation Sequencing and Analysis of the Genome of Puccinia sorghi L Schw, the Causal Agent of Maize Common Rust.</title>
        <authorList>
            <person name="Rochi L."/>
            <person name="Burguener G."/>
            <person name="Darino M."/>
            <person name="Turjanski A."/>
            <person name="Kreff E."/>
            <person name="Dieguez M.J."/>
            <person name="Sacco F."/>
        </authorList>
    </citation>
    <scope>NUCLEOTIDE SEQUENCE [LARGE SCALE GENOMIC DNA]</scope>
    <source>
        <strain evidence="1 2">RO10H11247</strain>
    </source>
</reference>
<keyword evidence="2" id="KW-1185">Reference proteome</keyword>
<organism evidence="1 2">
    <name type="scientific">Puccinia sorghi</name>
    <dbReference type="NCBI Taxonomy" id="27349"/>
    <lineage>
        <taxon>Eukaryota</taxon>
        <taxon>Fungi</taxon>
        <taxon>Dikarya</taxon>
        <taxon>Basidiomycota</taxon>
        <taxon>Pucciniomycotina</taxon>
        <taxon>Pucciniomycetes</taxon>
        <taxon>Pucciniales</taxon>
        <taxon>Pucciniaceae</taxon>
        <taxon>Puccinia</taxon>
    </lineage>
</organism>
<accession>A0A0L6V9K3</accession>
<dbReference type="Proteomes" id="UP000037035">
    <property type="component" value="Unassembled WGS sequence"/>
</dbReference>
<proteinExistence type="predicted"/>
<sequence length="138" mass="15901">MGYFLRPGCRANLDVELTEKLCCQVIFCLHEFQPTLCTAITDPLATQIPVMKNSFPSKRSIKEIKILATLHIKPPKISANIVATPQCVFLYQRILMWVTWLLSKSYIGDKFQTCNIVMETRSAVNWRQLEFSPFSTFH</sequence>
<dbReference type="EMBL" id="LAVV01007030">
    <property type="protein sequence ID" value="KNZ57374.1"/>
    <property type="molecule type" value="Genomic_DNA"/>
</dbReference>